<dbReference type="InterPro" id="IPR036890">
    <property type="entry name" value="HATPase_C_sf"/>
</dbReference>
<gene>
    <name evidence="11" type="ORF">EZ216_17390</name>
</gene>
<organism evidence="11 12">
    <name type="scientific">Ramlibacter humi</name>
    <dbReference type="NCBI Taxonomy" id="2530451"/>
    <lineage>
        <taxon>Bacteria</taxon>
        <taxon>Pseudomonadati</taxon>
        <taxon>Pseudomonadota</taxon>
        <taxon>Betaproteobacteria</taxon>
        <taxon>Burkholderiales</taxon>
        <taxon>Comamonadaceae</taxon>
        <taxon>Ramlibacter</taxon>
    </lineage>
</organism>
<proteinExistence type="predicted"/>
<evidence type="ECO:0000256" key="5">
    <source>
        <dbReference type="ARBA" id="ARBA00022679"/>
    </source>
</evidence>
<dbReference type="InterPro" id="IPR001789">
    <property type="entry name" value="Sig_transdc_resp-reg_receiver"/>
</dbReference>
<dbReference type="CDD" id="cd00075">
    <property type="entry name" value="HATPase"/>
    <property type="match status" value="1"/>
</dbReference>
<comment type="catalytic activity">
    <reaction evidence="1">
        <text>ATP + protein L-histidine = ADP + protein N-phospho-L-histidine.</text>
        <dbReference type="EC" id="2.7.13.3"/>
    </reaction>
</comment>
<dbReference type="PROSITE" id="PS50109">
    <property type="entry name" value="HIS_KIN"/>
    <property type="match status" value="1"/>
</dbReference>
<dbReference type="Proteomes" id="UP000297839">
    <property type="component" value="Unassembled WGS sequence"/>
</dbReference>
<evidence type="ECO:0000256" key="1">
    <source>
        <dbReference type="ARBA" id="ARBA00000085"/>
    </source>
</evidence>
<dbReference type="OrthoDB" id="9768069at2"/>
<evidence type="ECO:0000313" key="12">
    <source>
        <dbReference type="Proteomes" id="UP000297839"/>
    </source>
</evidence>
<evidence type="ECO:0000259" key="9">
    <source>
        <dbReference type="PROSITE" id="PS50109"/>
    </source>
</evidence>
<dbReference type="SMART" id="SM00388">
    <property type="entry name" value="HisKA"/>
    <property type="match status" value="1"/>
</dbReference>
<dbReference type="FunFam" id="3.30.565.10:FF:000006">
    <property type="entry name" value="Sensor histidine kinase WalK"/>
    <property type="match status" value="1"/>
</dbReference>
<dbReference type="Gene3D" id="3.30.565.10">
    <property type="entry name" value="Histidine kinase-like ATPase, C-terminal domain"/>
    <property type="match status" value="1"/>
</dbReference>
<dbReference type="InterPro" id="IPR004358">
    <property type="entry name" value="Sig_transdc_His_kin-like_C"/>
</dbReference>
<dbReference type="PROSITE" id="PS50110">
    <property type="entry name" value="RESPONSE_REGULATORY"/>
    <property type="match status" value="2"/>
</dbReference>
<dbReference type="CDD" id="cd00082">
    <property type="entry name" value="HisKA"/>
    <property type="match status" value="1"/>
</dbReference>
<evidence type="ECO:0000256" key="7">
    <source>
        <dbReference type="PROSITE-ProRule" id="PRU00169"/>
    </source>
</evidence>
<dbReference type="Pfam" id="PF00072">
    <property type="entry name" value="Response_reg"/>
    <property type="match status" value="1"/>
</dbReference>
<dbReference type="SMART" id="SM00387">
    <property type="entry name" value="HATPase_c"/>
    <property type="match status" value="1"/>
</dbReference>
<dbReference type="InterPro" id="IPR011006">
    <property type="entry name" value="CheY-like_superfamily"/>
</dbReference>
<dbReference type="Gene3D" id="3.40.50.2300">
    <property type="match status" value="2"/>
</dbReference>
<feature type="domain" description="Response regulatory" evidence="10">
    <location>
        <begin position="406"/>
        <end position="521"/>
    </location>
</feature>
<feature type="domain" description="Histidine kinase" evidence="9">
    <location>
        <begin position="166"/>
        <end position="384"/>
    </location>
</feature>
<dbReference type="PANTHER" id="PTHR43547:SF2">
    <property type="entry name" value="HYBRID SIGNAL TRANSDUCTION HISTIDINE KINASE C"/>
    <property type="match status" value="1"/>
</dbReference>
<evidence type="ECO:0000256" key="6">
    <source>
        <dbReference type="ARBA" id="ARBA00022777"/>
    </source>
</evidence>
<dbReference type="EC" id="2.7.13.3" evidence="3"/>
<comment type="caution">
    <text evidence="11">The sequence shown here is derived from an EMBL/GenBank/DDBJ whole genome shotgun (WGS) entry which is preliminary data.</text>
</comment>
<evidence type="ECO:0000259" key="10">
    <source>
        <dbReference type="PROSITE" id="PS50110"/>
    </source>
</evidence>
<dbReference type="EMBL" id="SMLK01000006">
    <property type="protein sequence ID" value="TFY98361.1"/>
    <property type="molecule type" value="Genomic_DNA"/>
</dbReference>
<keyword evidence="8" id="KW-0175">Coiled coil</keyword>
<reference evidence="11 12" key="1">
    <citation type="submission" date="2019-03" db="EMBL/GenBank/DDBJ databases">
        <title>Ramlibacter sp. 18x22-1, whole genome shotgun sequence.</title>
        <authorList>
            <person name="Zhang X."/>
            <person name="Feng G."/>
            <person name="Zhu H."/>
        </authorList>
    </citation>
    <scope>NUCLEOTIDE SEQUENCE [LARGE SCALE GENOMIC DNA]</scope>
    <source>
        <strain evidence="11 12">18x22-1</strain>
    </source>
</reference>
<dbReference type="InterPro" id="IPR003594">
    <property type="entry name" value="HATPase_dom"/>
</dbReference>
<dbReference type="SUPFAM" id="SSF47384">
    <property type="entry name" value="Homodimeric domain of signal transducing histidine kinase"/>
    <property type="match status" value="1"/>
</dbReference>
<keyword evidence="6 11" id="KW-0418">Kinase</keyword>
<dbReference type="Pfam" id="PF02518">
    <property type="entry name" value="HATPase_c"/>
    <property type="match status" value="1"/>
</dbReference>
<evidence type="ECO:0000256" key="4">
    <source>
        <dbReference type="ARBA" id="ARBA00022553"/>
    </source>
</evidence>
<evidence type="ECO:0000256" key="8">
    <source>
        <dbReference type="SAM" id="Coils"/>
    </source>
</evidence>
<evidence type="ECO:0000256" key="3">
    <source>
        <dbReference type="ARBA" id="ARBA00012438"/>
    </source>
</evidence>
<dbReference type="SUPFAM" id="SSF55874">
    <property type="entry name" value="ATPase domain of HSP90 chaperone/DNA topoisomerase II/histidine kinase"/>
    <property type="match status" value="1"/>
</dbReference>
<keyword evidence="12" id="KW-1185">Reference proteome</keyword>
<keyword evidence="5" id="KW-0808">Transferase</keyword>
<dbReference type="AlphaFoldDB" id="A0A4Z0BI10"/>
<dbReference type="Pfam" id="PF00512">
    <property type="entry name" value="HisKA"/>
    <property type="match status" value="1"/>
</dbReference>
<dbReference type="PANTHER" id="PTHR43547">
    <property type="entry name" value="TWO-COMPONENT HISTIDINE KINASE"/>
    <property type="match status" value="1"/>
</dbReference>
<dbReference type="InterPro" id="IPR005467">
    <property type="entry name" value="His_kinase_dom"/>
</dbReference>
<dbReference type="CDD" id="cd17580">
    <property type="entry name" value="REC_2_DhkD-like"/>
    <property type="match status" value="1"/>
</dbReference>
<protein>
    <recommendedName>
        <fullName evidence="3">histidine kinase</fullName>
        <ecNumber evidence="3">2.7.13.3</ecNumber>
    </recommendedName>
</protein>
<sequence length="521" mass="55806">MNEATGDTTSDLVLVVTPTQKDAAVTRKLLGQAGIRVDTEADFAAVARRIDEGVGALLITDLALANAQVDVVLQALRQQPSWSGLPVLALCQQGTQSPVVEQLLRTMVNVTILDRPTSTRTLVSALQAALRGRQAQYQIRDQIARLREAEETLRQVDRRKDEFLATLAHELRNPLAPLRNGISLLERLPPGDARVGDLRGMMDRQLRQLVKLIDELLDVSRIATGKIALERKRVDMREIVQLALESCEPAVAAAGHRVTTELPGQPVCVDGDAARLAQVVSNLVGNSVKYTPAGGEISVRLAEAAGEVRLAVTDNGAGIPAPMLDQVFELFAQVNQTLDRAQGGLGIGLSLARRLVQLHGGSIQARSEGSGRGSTFELHLPAAPAPADEPAAAPTAADTQSQRALQLLVIDDNVDAADSLGMLLRALGHDTDVVYSATDALRALDRVRPDAVFCDIGMPGMDGYAFAAAFRSQPRLRDVRLVALTGWGAESDKSRTFDAGFDLHLTKPADPKQVQAVLHGL</sequence>
<dbReference type="InterPro" id="IPR036097">
    <property type="entry name" value="HisK_dim/P_sf"/>
</dbReference>
<dbReference type="InterPro" id="IPR003661">
    <property type="entry name" value="HisK_dim/P_dom"/>
</dbReference>
<dbReference type="PRINTS" id="PR00344">
    <property type="entry name" value="BCTRLSENSOR"/>
</dbReference>
<evidence type="ECO:0000313" key="11">
    <source>
        <dbReference type="EMBL" id="TFY98361.1"/>
    </source>
</evidence>
<keyword evidence="4 7" id="KW-0597">Phosphoprotein</keyword>
<dbReference type="RefSeq" id="WP_135251054.1">
    <property type="nucleotide sequence ID" value="NZ_SMLK01000006.1"/>
</dbReference>
<dbReference type="SMART" id="SM00448">
    <property type="entry name" value="REC"/>
    <property type="match status" value="1"/>
</dbReference>
<dbReference type="GO" id="GO:0000155">
    <property type="term" value="F:phosphorelay sensor kinase activity"/>
    <property type="evidence" value="ECO:0007669"/>
    <property type="project" value="InterPro"/>
</dbReference>
<dbReference type="GO" id="GO:0005886">
    <property type="term" value="C:plasma membrane"/>
    <property type="evidence" value="ECO:0007669"/>
    <property type="project" value="UniProtKB-SubCell"/>
</dbReference>
<accession>A0A4Z0BI10</accession>
<evidence type="ECO:0000256" key="2">
    <source>
        <dbReference type="ARBA" id="ARBA00004429"/>
    </source>
</evidence>
<feature type="domain" description="Response regulatory" evidence="10">
    <location>
        <begin position="12"/>
        <end position="130"/>
    </location>
</feature>
<feature type="coiled-coil region" evidence="8">
    <location>
        <begin position="139"/>
        <end position="166"/>
    </location>
</feature>
<dbReference type="PROSITE" id="PS50096">
    <property type="entry name" value="IQ"/>
    <property type="match status" value="1"/>
</dbReference>
<feature type="modified residue" description="4-aspartylphosphate" evidence="7">
    <location>
        <position position="61"/>
    </location>
</feature>
<feature type="modified residue" description="4-aspartylphosphate" evidence="7">
    <location>
        <position position="455"/>
    </location>
</feature>
<dbReference type="SUPFAM" id="SSF52172">
    <property type="entry name" value="CheY-like"/>
    <property type="match status" value="2"/>
</dbReference>
<dbReference type="Gene3D" id="1.10.287.130">
    <property type="match status" value="1"/>
</dbReference>
<comment type="subcellular location">
    <subcellularLocation>
        <location evidence="2">Cell inner membrane</location>
        <topology evidence="2">Multi-pass membrane protein</topology>
    </subcellularLocation>
</comment>
<name>A0A4Z0BI10_9BURK</name>